<evidence type="ECO:0000313" key="1">
    <source>
        <dbReference type="EMBL" id="CAA9509106.1"/>
    </source>
</evidence>
<name>A0A6J4SZC8_9ACTN</name>
<accession>A0A6J4SZC8</accession>
<sequence length="37" mass="4059">MDRAVWVGRVGRLFAGGGRGLWRGWAQRGGVDRGLTM</sequence>
<organism evidence="1">
    <name type="scientific">uncultured Rubrobacteraceae bacterium</name>
    <dbReference type="NCBI Taxonomy" id="349277"/>
    <lineage>
        <taxon>Bacteria</taxon>
        <taxon>Bacillati</taxon>
        <taxon>Actinomycetota</taxon>
        <taxon>Rubrobacteria</taxon>
        <taxon>Rubrobacterales</taxon>
        <taxon>Rubrobacteraceae</taxon>
        <taxon>environmental samples</taxon>
    </lineage>
</organism>
<reference evidence="1" key="1">
    <citation type="submission" date="2020-02" db="EMBL/GenBank/DDBJ databases">
        <authorList>
            <person name="Meier V. D."/>
        </authorList>
    </citation>
    <scope>NUCLEOTIDE SEQUENCE</scope>
    <source>
        <strain evidence="1">AVDCRST_MAG05</strain>
    </source>
</reference>
<protein>
    <submittedName>
        <fullName evidence="1">Uncharacterized protein</fullName>
    </submittedName>
</protein>
<gene>
    <name evidence="1" type="ORF">AVDCRST_MAG05-2908</name>
</gene>
<proteinExistence type="predicted"/>
<dbReference type="AlphaFoldDB" id="A0A6J4SZC8"/>
<dbReference type="EMBL" id="CADCVM010000323">
    <property type="protein sequence ID" value="CAA9509106.1"/>
    <property type="molecule type" value="Genomic_DNA"/>
</dbReference>